<evidence type="ECO:0000259" key="1">
    <source>
        <dbReference type="Pfam" id="PF20150"/>
    </source>
</evidence>
<dbReference type="VEuPathDB" id="FungiDB:FVEG_15760"/>
<dbReference type="KEGG" id="fvr:FVEG_15760"/>
<sequence length="408" mass="48119">MTPAASPVRRYNLRSHTPRHLHLLNPPLEPCGDFHLFARFPAEIRWLVWQHSLSHERWIDITLNRLDYTDLAHEVRELTNPEEYNVVLSHRWRTSKLFRTTSESRRAALAFYRVQLPCWYKSKDQVMSRGTLYVCPELDHFFLQSFSFDYFERLAHDLWAYDPRHIGLVNLALPARCPTFSFETSKILNGEPSVLRQGLSRIERLTMMNYRGSKKLWRPLNPQSRRPFYQMNHIVPIRSGVQSFDRLPYDPRLHSEDLMRVFLGHFGPRKAFNRWFELLSTLGVEHEHKVIYQFGSCRGNKTGYGYKDSPVISDRRSAAEWVLQDTDELRKWFESFHQSPETRSQIDHQIVRVFEESPQPVIGFWLFPMESFLNSRDPDSHGTDASSSDSTTVDMSQHMPELCLANIY</sequence>
<organism evidence="2 3">
    <name type="scientific">Gibberella moniliformis (strain M3125 / FGSC 7600)</name>
    <name type="common">Maize ear and stalk rot fungus</name>
    <name type="synonym">Fusarium verticillioides</name>
    <dbReference type="NCBI Taxonomy" id="334819"/>
    <lineage>
        <taxon>Eukaryota</taxon>
        <taxon>Fungi</taxon>
        <taxon>Dikarya</taxon>
        <taxon>Ascomycota</taxon>
        <taxon>Pezizomycotina</taxon>
        <taxon>Sordariomycetes</taxon>
        <taxon>Hypocreomycetidae</taxon>
        <taxon>Hypocreales</taxon>
        <taxon>Nectriaceae</taxon>
        <taxon>Fusarium</taxon>
        <taxon>Fusarium fujikuroi species complex</taxon>
    </lineage>
</organism>
<proteinExistence type="predicted"/>
<evidence type="ECO:0000313" key="2">
    <source>
        <dbReference type="EMBL" id="EWG44957.1"/>
    </source>
</evidence>
<evidence type="ECO:0000313" key="3">
    <source>
        <dbReference type="Proteomes" id="UP000009096"/>
    </source>
</evidence>
<dbReference type="STRING" id="334819.W7MJW1"/>
<dbReference type="EMBL" id="DS022248">
    <property type="protein sequence ID" value="EWG44957.1"/>
    <property type="molecule type" value="Genomic_DNA"/>
</dbReference>
<dbReference type="Pfam" id="PF20150">
    <property type="entry name" value="2EXR"/>
    <property type="match status" value="1"/>
</dbReference>
<dbReference type="RefSeq" id="XP_018751148.1">
    <property type="nucleotide sequence ID" value="XM_018904952.1"/>
</dbReference>
<name>W7MJW1_GIBM7</name>
<accession>W7MJW1</accession>
<dbReference type="Proteomes" id="UP000009096">
    <property type="component" value="Chromosome 2"/>
</dbReference>
<gene>
    <name evidence="2" type="ORF">FVEG_15760</name>
</gene>
<dbReference type="OrthoDB" id="3469466at2759"/>
<reference evidence="2 3" key="1">
    <citation type="journal article" date="2010" name="Nature">
        <title>Comparative genomics reveals mobile pathogenicity chromosomes in Fusarium.</title>
        <authorList>
            <person name="Ma L.J."/>
            <person name="van der Does H.C."/>
            <person name="Borkovich K.A."/>
            <person name="Coleman J.J."/>
            <person name="Daboussi M.J."/>
            <person name="Di Pietro A."/>
            <person name="Dufresne M."/>
            <person name="Freitag M."/>
            <person name="Grabherr M."/>
            <person name="Henrissat B."/>
            <person name="Houterman P.M."/>
            <person name="Kang S."/>
            <person name="Shim W.B."/>
            <person name="Woloshuk C."/>
            <person name="Xie X."/>
            <person name="Xu J.R."/>
            <person name="Antoniw J."/>
            <person name="Baker S.E."/>
            <person name="Bluhm B.H."/>
            <person name="Breakspear A."/>
            <person name="Brown D.W."/>
            <person name="Butchko R.A."/>
            <person name="Chapman S."/>
            <person name="Coulson R."/>
            <person name="Coutinho P.M."/>
            <person name="Danchin E.G."/>
            <person name="Diener A."/>
            <person name="Gale L.R."/>
            <person name="Gardiner D.M."/>
            <person name="Goff S."/>
            <person name="Hammond-Kosack K.E."/>
            <person name="Hilburn K."/>
            <person name="Hua-Van A."/>
            <person name="Jonkers W."/>
            <person name="Kazan K."/>
            <person name="Kodira C.D."/>
            <person name="Koehrsen M."/>
            <person name="Kumar L."/>
            <person name="Lee Y.H."/>
            <person name="Li L."/>
            <person name="Manners J.M."/>
            <person name="Miranda-Saavedra D."/>
            <person name="Mukherjee M."/>
            <person name="Park G."/>
            <person name="Park J."/>
            <person name="Park S.Y."/>
            <person name="Proctor R.H."/>
            <person name="Regev A."/>
            <person name="Ruiz-Roldan M.C."/>
            <person name="Sain D."/>
            <person name="Sakthikumar S."/>
            <person name="Sykes S."/>
            <person name="Schwartz D.C."/>
            <person name="Turgeon B.G."/>
            <person name="Wapinski I."/>
            <person name="Yoder O."/>
            <person name="Young S."/>
            <person name="Zeng Q."/>
            <person name="Zhou S."/>
            <person name="Galagan J."/>
            <person name="Cuomo C.A."/>
            <person name="Kistler H.C."/>
            <person name="Rep M."/>
        </authorList>
    </citation>
    <scope>NUCLEOTIDE SEQUENCE [LARGE SCALE GENOMIC DNA]</scope>
    <source>
        <strain evidence="3">M3125 / FGSC 7600</strain>
    </source>
</reference>
<dbReference type="InterPro" id="IPR045518">
    <property type="entry name" value="2EXR"/>
</dbReference>
<keyword evidence="3" id="KW-1185">Reference proteome</keyword>
<protein>
    <recommendedName>
        <fullName evidence="1">2EXR domain-containing protein</fullName>
    </recommendedName>
</protein>
<dbReference type="EMBL" id="CM000579">
    <property type="protein sequence ID" value="EWG44957.1"/>
    <property type="molecule type" value="Genomic_DNA"/>
</dbReference>
<dbReference type="GeneID" id="30072636"/>
<feature type="domain" description="2EXR" evidence="1">
    <location>
        <begin position="34"/>
        <end position="140"/>
    </location>
</feature>
<dbReference type="AlphaFoldDB" id="W7MJW1"/>